<proteinExistence type="predicted"/>
<keyword evidence="1" id="KW-0812">Transmembrane</keyword>
<evidence type="ECO:0000256" key="1">
    <source>
        <dbReference type="SAM" id="Phobius"/>
    </source>
</evidence>
<dbReference type="EMBL" id="NMUH01008546">
    <property type="protein sequence ID" value="MQM18953.1"/>
    <property type="molecule type" value="Genomic_DNA"/>
</dbReference>
<name>A0A843XIA2_COLES</name>
<keyword evidence="3" id="KW-1185">Reference proteome</keyword>
<reference evidence="2" key="1">
    <citation type="submission" date="2017-07" db="EMBL/GenBank/DDBJ databases">
        <title>Taro Niue Genome Assembly and Annotation.</title>
        <authorList>
            <person name="Atibalentja N."/>
            <person name="Keating K."/>
            <person name="Fields C.J."/>
        </authorList>
    </citation>
    <scope>NUCLEOTIDE SEQUENCE</scope>
    <source>
        <strain evidence="2">Niue_2</strain>
        <tissue evidence="2">Leaf</tissue>
    </source>
</reference>
<feature type="transmembrane region" description="Helical" evidence="1">
    <location>
        <begin position="333"/>
        <end position="354"/>
    </location>
</feature>
<organism evidence="2 3">
    <name type="scientific">Colocasia esculenta</name>
    <name type="common">Wild taro</name>
    <name type="synonym">Arum esculentum</name>
    <dbReference type="NCBI Taxonomy" id="4460"/>
    <lineage>
        <taxon>Eukaryota</taxon>
        <taxon>Viridiplantae</taxon>
        <taxon>Streptophyta</taxon>
        <taxon>Embryophyta</taxon>
        <taxon>Tracheophyta</taxon>
        <taxon>Spermatophyta</taxon>
        <taxon>Magnoliopsida</taxon>
        <taxon>Liliopsida</taxon>
        <taxon>Araceae</taxon>
        <taxon>Aroideae</taxon>
        <taxon>Colocasieae</taxon>
        <taxon>Colocasia</taxon>
    </lineage>
</organism>
<keyword evidence="1" id="KW-1133">Transmembrane helix</keyword>
<evidence type="ECO:0000313" key="2">
    <source>
        <dbReference type="EMBL" id="MQM18953.1"/>
    </source>
</evidence>
<feature type="transmembrane region" description="Helical" evidence="1">
    <location>
        <begin position="307"/>
        <end position="326"/>
    </location>
</feature>
<gene>
    <name evidence="2" type="ORF">Taro_051953</name>
</gene>
<accession>A0A843XIA2</accession>
<dbReference type="AlphaFoldDB" id="A0A843XIA2"/>
<feature type="transmembrane region" description="Helical" evidence="1">
    <location>
        <begin position="242"/>
        <end position="268"/>
    </location>
</feature>
<evidence type="ECO:0000313" key="3">
    <source>
        <dbReference type="Proteomes" id="UP000652761"/>
    </source>
</evidence>
<sequence>MLTPLLPSARGSSSRELGVGQVAEVAVAPCCCQQQCVVSLQVSCARCSRLRLLLRRVRGECGRLTCSYRGGAFGGGLAGSVLPRIEEGCRKVQVRCFWSPPAHLRVCVPLRLTEPACGVAFTSAGLLPVESVEGVSASLAAPLLLGCSVCRVASPVEHCDTCLWLLSAWRWLVVSSGEVLPEFFSIGSGGSEECSVLISAIVVLPQGLRYAASVGLAGAFWKNGAFVVLVEVLPGPDCVASIVLLAAVFSLMVCVLWSLGLCILVKVLPRIALCRFWQRFFPGVLCVGFGPPLCCPCVYLGVSGQGIVLLDVHLAVALASLSRSSFQVFSATLVGLRVPVAWMVCFISCALRALPDGGLA</sequence>
<protein>
    <submittedName>
        <fullName evidence="2">Uncharacterized protein</fullName>
    </submittedName>
</protein>
<comment type="caution">
    <text evidence="2">The sequence shown here is derived from an EMBL/GenBank/DDBJ whole genome shotgun (WGS) entry which is preliminary data.</text>
</comment>
<dbReference type="Proteomes" id="UP000652761">
    <property type="component" value="Unassembled WGS sequence"/>
</dbReference>
<feature type="transmembrane region" description="Helical" evidence="1">
    <location>
        <begin position="280"/>
        <end position="301"/>
    </location>
</feature>
<keyword evidence="1" id="KW-0472">Membrane</keyword>